<dbReference type="PANTHER" id="PTHR48090:SF3">
    <property type="entry name" value="UNDECAPRENYL-PHOSPHATE 4-DEOXY-4-FORMAMIDO-L-ARABINOSE TRANSFERASE"/>
    <property type="match status" value="1"/>
</dbReference>
<dbReference type="Gene3D" id="3.90.550.10">
    <property type="entry name" value="Spore Coat Polysaccharide Biosynthesis Protein SpsA, Chain A"/>
    <property type="match status" value="1"/>
</dbReference>
<evidence type="ECO:0000256" key="5">
    <source>
        <dbReference type="ARBA" id="ARBA00022985"/>
    </source>
</evidence>
<dbReference type="SUPFAM" id="SSF53448">
    <property type="entry name" value="Nucleotide-diphospho-sugar transferases"/>
    <property type="match status" value="1"/>
</dbReference>
<keyword evidence="4 8" id="KW-0812">Transmembrane</keyword>
<evidence type="ECO:0000259" key="9">
    <source>
        <dbReference type="Pfam" id="PF00535"/>
    </source>
</evidence>
<dbReference type="InterPro" id="IPR029044">
    <property type="entry name" value="Nucleotide-diphossugar_trans"/>
</dbReference>
<name>A0A1M5LLL0_9FIRM</name>
<protein>
    <submittedName>
        <fullName evidence="10">Undecaprenyl-phosphate 4-deoxy-4-formamido-L-arabinose transferase</fullName>
    </submittedName>
</protein>
<dbReference type="GO" id="GO:0099621">
    <property type="term" value="F:undecaprenyl-phosphate 4-deoxy-4-formamido-L-arabinose transferase activity"/>
    <property type="evidence" value="ECO:0007669"/>
    <property type="project" value="TreeGrafter"/>
</dbReference>
<evidence type="ECO:0000256" key="6">
    <source>
        <dbReference type="ARBA" id="ARBA00022989"/>
    </source>
</evidence>
<dbReference type="PANTHER" id="PTHR48090">
    <property type="entry name" value="UNDECAPRENYL-PHOSPHATE 4-DEOXY-4-FORMAMIDO-L-ARABINOSE TRANSFERASE-RELATED"/>
    <property type="match status" value="1"/>
</dbReference>
<keyword evidence="2" id="KW-0328">Glycosyltransferase</keyword>
<evidence type="ECO:0000256" key="4">
    <source>
        <dbReference type="ARBA" id="ARBA00022692"/>
    </source>
</evidence>
<sequence length="302" mass="34969">MLFSVVVPVYNSARSLPELYERIKGVMEERGWDFEIIMVDDRSRDESYQVMQRLREEDKRVKIIKLAFNAGQHSATLCGLRYATGDYVITIDDDLQHPPEEIPRLYARIKEGYEVVFGVPRERKHPFYRNLGSRLIDKSLGLIYKKPATLKMSSFRIMDKRTAGRLAACRRRNIYLAALLLQDVSRAVSLEVKHDKRKYGRSNYNFSKALGLALDLIFSYSHLPWQVITWLWAGLLLLSLCWGLKFYFYPGDKSICQGGSLFIIGGILLLGFLTSLTGWKYAKCWLKEMDGRPPYSIEKMEL</sequence>
<dbReference type="RefSeq" id="WP_073090034.1">
    <property type="nucleotide sequence ID" value="NZ_FQWY01000008.1"/>
</dbReference>
<evidence type="ECO:0000256" key="1">
    <source>
        <dbReference type="ARBA" id="ARBA00022475"/>
    </source>
</evidence>
<dbReference type="Proteomes" id="UP000242329">
    <property type="component" value="Unassembled WGS sequence"/>
</dbReference>
<keyword evidence="7 8" id="KW-0472">Membrane</keyword>
<proteinExistence type="predicted"/>
<feature type="transmembrane region" description="Helical" evidence="8">
    <location>
        <begin position="261"/>
        <end position="282"/>
    </location>
</feature>
<evidence type="ECO:0000256" key="7">
    <source>
        <dbReference type="ARBA" id="ARBA00023136"/>
    </source>
</evidence>
<evidence type="ECO:0000313" key="10">
    <source>
        <dbReference type="EMBL" id="SHG65549.1"/>
    </source>
</evidence>
<keyword evidence="11" id="KW-1185">Reference proteome</keyword>
<keyword evidence="1" id="KW-1003">Cell membrane</keyword>
<reference evidence="11" key="1">
    <citation type="submission" date="2016-11" db="EMBL/GenBank/DDBJ databases">
        <authorList>
            <person name="Varghese N."/>
            <person name="Submissions S."/>
        </authorList>
    </citation>
    <scope>NUCLEOTIDE SEQUENCE [LARGE SCALE GENOMIC DNA]</scope>
    <source>
        <strain evidence="11">DSM 11003</strain>
    </source>
</reference>
<dbReference type="GO" id="GO:0005886">
    <property type="term" value="C:plasma membrane"/>
    <property type="evidence" value="ECO:0007669"/>
    <property type="project" value="TreeGrafter"/>
</dbReference>
<dbReference type="Pfam" id="PF00535">
    <property type="entry name" value="Glycos_transf_2"/>
    <property type="match status" value="1"/>
</dbReference>
<dbReference type="EMBL" id="FQWY01000008">
    <property type="protein sequence ID" value="SHG65549.1"/>
    <property type="molecule type" value="Genomic_DNA"/>
</dbReference>
<dbReference type="STRING" id="1123382.SAMN02745221_00686"/>
<evidence type="ECO:0000256" key="8">
    <source>
        <dbReference type="SAM" id="Phobius"/>
    </source>
</evidence>
<organism evidence="10 11">
    <name type="scientific">Thermosyntropha lipolytica DSM 11003</name>
    <dbReference type="NCBI Taxonomy" id="1123382"/>
    <lineage>
        <taxon>Bacteria</taxon>
        <taxon>Bacillati</taxon>
        <taxon>Bacillota</taxon>
        <taxon>Clostridia</taxon>
        <taxon>Eubacteriales</taxon>
        <taxon>Syntrophomonadaceae</taxon>
        <taxon>Thermosyntropha</taxon>
    </lineage>
</organism>
<feature type="domain" description="Glycosyltransferase 2-like" evidence="9">
    <location>
        <begin position="4"/>
        <end position="136"/>
    </location>
</feature>
<feature type="transmembrane region" description="Helical" evidence="8">
    <location>
        <begin position="229"/>
        <end position="249"/>
    </location>
</feature>
<gene>
    <name evidence="10" type="ORF">SAMN02745221_00686</name>
</gene>
<dbReference type="InterPro" id="IPR001173">
    <property type="entry name" value="Glyco_trans_2-like"/>
</dbReference>
<dbReference type="AlphaFoldDB" id="A0A1M5LLL0"/>
<keyword evidence="6 8" id="KW-1133">Transmembrane helix</keyword>
<dbReference type="OrthoDB" id="9807674at2"/>
<dbReference type="GO" id="GO:0009103">
    <property type="term" value="P:lipopolysaccharide biosynthetic process"/>
    <property type="evidence" value="ECO:0007669"/>
    <property type="project" value="UniProtKB-KW"/>
</dbReference>
<evidence type="ECO:0000313" key="11">
    <source>
        <dbReference type="Proteomes" id="UP000242329"/>
    </source>
</evidence>
<evidence type="ECO:0000256" key="3">
    <source>
        <dbReference type="ARBA" id="ARBA00022679"/>
    </source>
</evidence>
<keyword evidence="3 10" id="KW-0808">Transferase</keyword>
<dbReference type="InterPro" id="IPR050256">
    <property type="entry name" value="Glycosyltransferase_2"/>
</dbReference>
<accession>A0A1M5LLL0</accession>
<keyword evidence="5" id="KW-0448">Lipopolysaccharide biosynthesis</keyword>
<dbReference type="CDD" id="cd04187">
    <property type="entry name" value="DPM1_like_bac"/>
    <property type="match status" value="1"/>
</dbReference>
<evidence type="ECO:0000256" key="2">
    <source>
        <dbReference type="ARBA" id="ARBA00022676"/>
    </source>
</evidence>